<accession>A0A068T5D0</accession>
<name>A0A068T5D0_NEOGA</name>
<dbReference type="PATRIC" id="fig|1028801.3.peg.158"/>
<proteinExistence type="predicted"/>
<dbReference type="AlphaFoldDB" id="A0A068T5D0"/>
<sequence length="144" mass="15373">MPRIRFSSEQIYETGAPGKGPKFPQGFVLDADDVGDVLRVGRADNAFALAFLNRWVQRGKAEYVGEDVATSDPKDVVWAGAKIVEPIPSEPEGADLLADDGLDDMTRAQLDALAADRNVDISSARNKADVIVALRSAASTEIAS</sequence>
<dbReference type="EMBL" id="HG938355">
    <property type="protein sequence ID" value="CDN52530.1"/>
    <property type="molecule type" value="Genomic_DNA"/>
</dbReference>
<evidence type="ECO:0000313" key="1">
    <source>
        <dbReference type="EMBL" id="CDN52530.1"/>
    </source>
</evidence>
<dbReference type="HOGENOM" id="CLU_1794459_0_0_5"/>
<gene>
    <name evidence="1" type="ORF">RG1141_CH01650</name>
</gene>
<dbReference type="Proteomes" id="UP000028186">
    <property type="component" value="Chromosome I"/>
</dbReference>
<organism evidence="1 2">
    <name type="scientific">Neorhizobium galegae bv. officinalis bv. officinalis str. HAMBI 1141</name>
    <dbReference type="NCBI Taxonomy" id="1028801"/>
    <lineage>
        <taxon>Bacteria</taxon>
        <taxon>Pseudomonadati</taxon>
        <taxon>Pseudomonadota</taxon>
        <taxon>Alphaproteobacteria</taxon>
        <taxon>Hyphomicrobiales</taxon>
        <taxon>Rhizobiaceae</taxon>
        <taxon>Rhizobium/Agrobacterium group</taxon>
        <taxon>Neorhizobium</taxon>
    </lineage>
</organism>
<dbReference type="RefSeq" id="WP_157885058.1">
    <property type="nucleotide sequence ID" value="NZ_HG938355.1"/>
</dbReference>
<reference evidence="2" key="1">
    <citation type="journal article" date="2014" name="BMC Genomics">
        <title>Genome sequencing of two Neorhizobium galegae strains reveals a noeT gene responsible for the unusual acetylation of the nodulation factors.</title>
        <authorList>
            <person name="Osterman J."/>
            <person name="Marsh J."/>
            <person name="Laine P.K."/>
            <person name="Zeng Z."/>
            <person name="Alatalo E."/>
            <person name="Sullivan J.T."/>
            <person name="Young J.P."/>
            <person name="Thomas-Oates J."/>
            <person name="Paulin L."/>
            <person name="Lindstrom K."/>
        </authorList>
    </citation>
    <scope>NUCLEOTIDE SEQUENCE [LARGE SCALE GENOMIC DNA]</scope>
    <source>
        <strain evidence="2">HAMBI 1141</strain>
    </source>
</reference>
<dbReference type="KEGG" id="ngl:RG1141_CH01650"/>
<evidence type="ECO:0000313" key="2">
    <source>
        <dbReference type="Proteomes" id="UP000028186"/>
    </source>
</evidence>
<protein>
    <submittedName>
        <fullName evidence="1">Uncharacterized protein</fullName>
    </submittedName>
</protein>